<accession>A0A0K1PVY5</accession>
<name>A0A0K1PVY5_9BACT</name>
<keyword evidence="2" id="KW-1185">Reference proteome</keyword>
<dbReference type="Proteomes" id="UP000064967">
    <property type="component" value="Chromosome"/>
</dbReference>
<evidence type="ECO:0000313" key="2">
    <source>
        <dbReference type="Proteomes" id="UP000064967"/>
    </source>
</evidence>
<dbReference type="AlphaFoldDB" id="A0A0K1PVY5"/>
<gene>
    <name evidence="1" type="ORF">AKJ09_04215</name>
</gene>
<reference evidence="1 2" key="1">
    <citation type="submission" date="2015-08" db="EMBL/GenBank/DDBJ databases">
        <authorList>
            <person name="Babu N.S."/>
            <person name="Beckwith C.J."/>
            <person name="Beseler K.G."/>
            <person name="Brison A."/>
            <person name="Carone J.V."/>
            <person name="Caskin T.P."/>
            <person name="Diamond M."/>
            <person name="Durham M.E."/>
            <person name="Foxe J.M."/>
            <person name="Go M."/>
            <person name="Henderson B.A."/>
            <person name="Jones I.B."/>
            <person name="McGettigan J.A."/>
            <person name="Micheletti S.J."/>
            <person name="Nasrallah M.E."/>
            <person name="Ortiz D."/>
            <person name="Piller C.R."/>
            <person name="Privatt S.R."/>
            <person name="Schneider S.L."/>
            <person name="Sharp S."/>
            <person name="Smith T.C."/>
            <person name="Stanton J.D."/>
            <person name="Ullery H.E."/>
            <person name="Wilson R.J."/>
            <person name="Serrano M.G."/>
            <person name="Buck G."/>
            <person name="Lee V."/>
            <person name="Wang Y."/>
            <person name="Carvalho R."/>
            <person name="Voegtly L."/>
            <person name="Shi R."/>
            <person name="Duckworth R."/>
            <person name="Johnson A."/>
            <person name="Loviza R."/>
            <person name="Walstead R."/>
            <person name="Shah Z."/>
            <person name="Kiflezghi M."/>
            <person name="Wade K."/>
            <person name="Ball S.L."/>
            <person name="Bradley K.W."/>
            <person name="Asai D.J."/>
            <person name="Bowman C.A."/>
            <person name="Russell D.A."/>
            <person name="Pope W.H."/>
            <person name="Jacobs-Sera D."/>
            <person name="Hendrix R.W."/>
            <person name="Hatfull G.F."/>
        </authorList>
    </citation>
    <scope>NUCLEOTIDE SEQUENCE [LARGE SCALE GENOMIC DNA]</scope>
    <source>
        <strain evidence="1 2">DSM 27648</strain>
    </source>
</reference>
<dbReference type="KEGG" id="llu:AKJ09_04215"/>
<evidence type="ECO:0000313" key="1">
    <source>
        <dbReference type="EMBL" id="AKU97551.1"/>
    </source>
</evidence>
<dbReference type="EMBL" id="CP012333">
    <property type="protein sequence ID" value="AKU97551.1"/>
    <property type="molecule type" value="Genomic_DNA"/>
</dbReference>
<organism evidence="1 2">
    <name type="scientific">Labilithrix luteola</name>
    <dbReference type="NCBI Taxonomy" id="1391654"/>
    <lineage>
        <taxon>Bacteria</taxon>
        <taxon>Pseudomonadati</taxon>
        <taxon>Myxococcota</taxon>
        <taxon>Polyangia</taxon>
        <taxon>Polyangiales</taxon>
        <taxon>Labilitrichaceae</taxon>
        <taxon>Labilithrix</taxon>
    </lineage>
</organism>
<proteinExistence type="predicted"/>
<protein>
    <submittedName>
        <fullName evidence="1">Uncharacterized protein</fullName>
    </submittedName>
</protein>
<sequence length="109" mass="11938">MLVGCSGGSLVEFRPAKNAKEFPATKAAYRVNEPPFCDSIGVIHADGPHPIEEISELAAAHGGTHYIVRSDRSKEHYETTGFITSGLLVAQTEKVVDRHVWVQVFRCDS</sequence>